<evidence type="ECO:0000313" key="3">
    <source>
        <dbReference type="Proteomes" id="UP001151760"/>
    </source>
</evidence>
<keyword evidence="3" id="KW-1185">Reference proteome</keyword>
<protein>
    <recommendedName>
        <fullName evidence="4">CCHC-type domain-containing protein</fullName>
    </recommendedName>
</protein>
<name>A0ABQ4Y7U7_9ASTR</name>
<reference evidence="2" key="2">
    <citation type="submission" date="2022-01" db="EMBL/GenBank/DDBJ databases">
        <authorList>
            <person name="Yamashiro T."/>
            <person name="Shiraishi A."/>
            <person name="Satake H."/>
            <person name="Nakayama K."/>
        </authorList>
    </citation>
    <scope>NUCLEOTIDE SEQUENCE</scope>
</reference>
<dbReference type="Proteomes" id="UP001151760">
    <property type="component" value="Unassembled WGS sequence"/>
</dbReference>
<evidence type="ECO:0000313" key="2">
    <source>
        <dbReference type="EMBL" id="GJS73759.1"/>
    </source>
</evidence>
<accession>A0ABQ4Y7U7</accession>
<feature type="compositionally biased region" description="Basic residues" evidence="1">
    <location>
        <begin position="7"/>
        <end position="21"/>
    </location>
</feature>
<reference evidence="2" key="1">
    <citation type="journal article" date="2022" name="Int. J. Mol. Sci.">
        <title>Draft Genome of Tanacetum Coccineum: Genomic Comparison of Closely Related Tanacetum-Family Plants.</title>
        <authorList>
            <person name="Yamashiro T."/>
            <person name="Shiraishi A."/>
            <person name="Nakayama K."/>
            <person name="Satake H."/>
        </authorList>
    </citation>
    <scope>NUCLEOTIDE SEQUENCE</scope>
</reference>
<proteinExistence type="predicted"/>
<organism evidence="2 3">
    <name type="scientific">Tanacetum coccineum</name>
    <dbReference type="NCBI Taxonomy" id="301880"/>
    <lineage>
        <taxon>Eukaryota</taxon>
        <taxon>Viridiplantae</taxon>
        <taxon>Streptophyta</taxon>
        <taxon>Embryophyta</taxon>
        <taxon>Tracheophyta</taxon>
        <taxon>Spermatophyta</taxon>
        <taxon>Magnoliopsida</taxon>
        <taxon>eudicotyledons</taxon>
        <taxon>Gunneridae</taxon>
        <taxon>Pentapetalae</taxon>
        <taxon>asterids</taxon>
        <taxon>campanulids</taxon>
        <taxon>Asterales</taxon>
        <taxon>Asteraceae</taxon>
        <taxon>Asteroideae</taxon>
        <taxon>Anthemideae</taxon>
        <taxon>Anthemidinae</taxon>
        <taxon>Tanacetum</taxon>
    </lineage>
</organism>
<comment type="caution">
    <text evidence="2">The sequence shown here is derived from an EMBL/GenBank/DDBJ whole genome shotgun (WGS) entry which is preliminary data.</text>
</comment>
<evidence type="ECO:0000256" key="1">
    <source>
        <dbReference type="SAM" id="MobiDB-lite"/>
    </source>
</evidence>
<feature type="region of interest" description="Disordered" evidence="1">
    <location>
        <begin position="1"/>
        <end position="23"/>
    </location>
</feature>
<gene>
    <name evidence="2" type="ORF">Tco_0706600</name>
</gene>
<sequence length="114" mass="12748">MGNATVKGKKLQKRWQHRPRMCRNPAAAREQRNFACYECGSSEYTSRVYPCDQRGTGNANAVNNQRVTVASQKAICYECGNQGHYKEGLPRANDTKALITKLEVLEHNGVGHLP</sequence>
<dbReference type="EMBL" id="BQNB010010178">
    <property type="protein sequence ID" value="GJS73759.1"/>
    <property type="molecule type" value="Genomic_DNA"/>
</dbReference>
<evidence type="ECO:0008006" key="4">
    <source>
        <dbReference type="Google" id="ProtNLM"/>
    </source>
</evidence>